<gene>
    <name evidence="1" type="ORF">SAMN04488005_0510</name>
</gene>
<accession>A0A1I6FUD2</accession>
<dbReference type="RefSeq" id="WP_090196046.1">
    <property type="nucleotide sequence ID" value="NZ_FOYP01000001.1"/>
</dbReference>
<dbReference type="Proteomes" id="UP000199478">
    <property type="component" value="Unassembled WGS sequence"/>
</dbReference>
<name>A0A1I6FUD2_9RHOB</name>
<dbReference type="EMBL" id="FOYP01000001">
    <property type="protein sequence ID" value="SFR33528.1"/>
    <property type="molecule type" value="Genomic_DNA"/>
</dbReference>
<dbReference type="STRING" id="390270.SAMN04488005_0510"/>
<reference evidence="2" key="1">
    <citation type="submission" date="2016-10" db="EMBL/GenBank/DDBJ databases">
        <authorList>
            <person name="Varghese N."/>
            <person name="Submissions S."/>
        </authorList>
    </citation>
    <scope>NUCLEOTIDE SEQUENCE [LARGE SCALE GENOMIC DNA]</scope>
    <source>
        <strain evidence="2">DSM 26879</strain>
    </source>
</reference>
<evidence type="ECO:0000313" key="2">
    <source>
        <dbReference type="Proteomes" id="UP000199478"/>
    </source>
</evidence>
<keyword evidence="2" id="KW-1185">Reference proteome</keyword>
<organism evidence="1 2">
    <name type="scientific">Yoonia tamlensis</name>
    <dbReference type="NCBI Taxonomy" id="390270"/>
    <lineage>
        <taxon>Bacteria</taxon>
        <taxon>Pseudomonadati</taxon>
        <taxon>Pseudomonadota</taxon>
        <taxon>Alphaproteobacteria</taxon>
        <taxon>Rhodobacterales</taxon>
        <taxon>Paracoccaceae</taxon>
        <taxon>Yoonia</taxon>
    </lineage>
</organism>
<evidence type="ECO:0000313" key="1">
    <source>
        <dbReference type="EMBL" id="SFR33528.1"/>
    </source>
</evidence>
<sequence length="191" mass="21645">MEVNLDRVESFTTPDEFCGWLSVYHGQAPELWIKIYKKASKIPSIDWEQAVIEALAWGWIDGIKKSNDAVSYYQRFTPRRARSNWSQKNCDHVEALLKAGRMQAPGLAQVDAAKADGRWDQAYAGSGTMEIPADFLAELADNPDAQAFYQTLSRSNIFAIYHRLHSAKRPQTRETRMAKILEALARGEKPV</sequence>
<dbReference type="OrthoDB" id="9796999at2"/>
<dbReference type="Pfam" id="PF13376">
    <property type="entry name" value="OmdA"/>
    <property type="match status" value="1"/>
</dbReference>
<dbReference type="AlphaFoldDB" id="A0A1I6FUD2"/>
<proteinExistence type="predicted"/>
<protein>
    <submittedName>
        <fullName evidence="1">Uncharacterized conserved protein YdeI, YjbR/CyaY-like superfamily, DUF1801 family</fullName>
    </submittedName>
</protein>